<gene>
    <name evidence="2" type="ORF">J2S10_001191</name>
</gene>
<dbReference type="Proteomes" id="UP001224122">
    <property type="component" value="Unassembled WGS sequence"/>
</dbReference>
<protein>
    <submittedName>
        <fullName evidence="2">Uncharacterized protein</fullName>
    </submittedName>
</protein>
<evidence type="ECO:0000313" key="3">
    <source>
        <dbReference type="Proteomes" id="UP001224122"/>
    </source>
</evidence>
<comment type="caution">
    <text evidence="2">The sequence shown here is derived from an EMBL/GenBank/DDBJ whole genome shotgun (WGS) entry which is preliminary data.</text>
</comment>
<keyword evidence="1" id="KW-0812">Transmembrane</keyword>
<keyword evidence="3" id="KW-1185">Reference proteome</keyword>
<keyword evidence="1" id="KW-1133">Transmembrane helix</keyword>
<name>A0ABT9XR66_9BACI</name>
<keyword evidence="1" id="KW-0472">Membrane</keyword>
<reference evidence="2 3" key="1">
    <citation type="submission" date="2023-07" db="EMBL/GenBank/DDBJ databases">
        <title>Genomic Encyclopedia of Type Strains, Phase IV (KMG-IV): sequencing the most valuable type-strain genomes for metagenomic binning, comparative biology and taxonomic classification.</title>
        <authorList>
            <person name="Goeker M."/>
        </authorList>
    </citation>
    <scope>NUCLEOTIDE SEQUENCE [LARGE SCALE GENOMIC DNA]</scope>
    <source>
        <strain evidence="2 3">DSM 27594</strain>
    </source>
</reference>
<dbReference type="EMBL" id="JAUSTW010000002">
    <property type="protein sequence ID" value="MDQ0198050.1"/>
    <property type="molecule type" value="Genomic_DNA"/>
</dbReference>
<evidence type="ECO:0000313" key="2">
    <source>
        <dbReference type="EMBL" id="MDQ0198050.1"/>
    </source>
</evidence>
<organism evidence="2 3">
    <name type="scientific">Neobacillus ginsengisoli</name>
    <dbReference type="NCBI Taxonomy" id="904295"/>
    <lineage>
        <taxon>Bacteria</taxon>
        <taxon>Bacillati</taxon>
        <taxon>Bacillota</taxon>
        <taxon>Bacilli</taxon>
        <taxon>Bacillales</taxon>
        <taxon>Bacillaceae</taxon>
        <taxon>Neobacillus</taxon>
    </lineage>
</organism>
<proteinExistence type="predicted"/>
<accession>A0ABT9XR66</accession>
<sequence>MNQKLIQVIHIYILMIIFSGFMVHVLCLPALLTFAKRDAWISAIFSSIPVIFTKNLSQNIGYCFLSFISNLTIKSKKAA</sequence>
<evidence type="ECO:0000256" key="1">
    <source>
        <dbReference type="SAM" id="Phobius"/>
    </source>
</evidence>
<feature type="transmembrane region" description="Helical" evidence="1">
    <location>
        <begin position="12"/>
        <end position="35"/>
    </location>
</feature>